<dbReference type="GO" id="GO:0004519">
    <property type="term" value="F:endonuclease activity"/>
    <property type="evidence" value="ECO:0007669"/>
    <property type="project" value="UniProtKB-KW"/>
</dbReference>
<feature type="domain" description="Endonuclease/exonuclease/phosphatase" evidence="1">
    <location>
        <begin position="4"/>
        <end position="224"/>
    </location>
</feature>
<dbReference type="KEGG" id="cazo:G3A45_12100"/>
<dbReference type="Proteomes" id="UP000464452">
    <property type="component" value="Chromosome"/>
</dbReference>
<keyword evidence="2" id="KW-0540">Nuclease</keyword>
<dbReference type="AlphaFoldDB" id="A0A6P1YJH4"/>
<sequence>MNIISWNCNGAFRKKYKYLMEYNCEIVVIQECEDPNTVNYSEEFKTFMPNFIWVGDNKNRGLAVFSKYTLNDNLWDTGGNKYFISCKVNNEFNLLGVWCHKANSETFPYIGQMWRYLQINKEKMRDKDILICGDFNSNKIWDRRSRWWNHSDVFNELEELNIKSLYHQYYKDEQGKETIPTLYHTKNIEKPYHVDYILASEKFCDSLLNFKIGDPKKWLEVSDHMPIFVEFKTRDLSKNYK</sequence>
<accession>A0A6P1YJH4</accession>
<dbReference type="RefSeq" id="WP_163235826.1">
    <property type="nucleotide sequence ID" value="NZ_CP048617.1"/>
</dbReference>
<evidence type="ECO:0000313" key="3">
    <source>
        <dbReference type="Proteomes" id="UP000464452"/>
    </source>
</evidence>
<dbReference type="Pfam" id="PF03372">
    <property type="entry name" value="Exo_endo_phos"/>
    <property type="match status" value="1"/>
</dbReference>
<name>A0A6P1YJH4_9FIRM</name>
<organism evidence="2 3">
    <name type="scientific">Caloranaerobacter azorensis</name>
    <dbReference type="NCBI Taxonomy" id="116090"/>
    <lineage>
        <taxon>Bacteria</taxon>
        <taxon>Bacillati</taxon>
        <taxon>Bacillota</taxon>
        <taxon>Tissierellia</taxon>
        <taxon>Tissierellales</taxon>
        <taxon>Thermohalobacteraceae</taxon>
        <taxon>Caloranaerobacter</taxon>
    </lineage>
</organism>
<protein>
    <submittedName>
        <fullName evidence="2">Endonuclease/exonuclease/phosphatase family protein</fullName>
    </submittedName>
</protein>
<gene>
    <name evidence="2" type="ORF">G3A45_12100</name>
</gene>
<dbReference type="GO" id="GO:0004527">
    <property type="term" value="F:exonuclease activity"/>
    <property type="evidence" value="ECO:0007669"/>
    <property type="project" value="UniProtKB-KW"/>
</dbReference>
<keyword evidence="2" id="KW-0255">Endonuclease</keyword>
<evidence type="ECO:0000313" key="2">
    <source>
        <dbReference type="EMBL" id="QIB27946.1"/>
    </source>
</evidence>
<keyword evidence="2" id="KW-0378">Hydrolase</keyword>
<dbReference type="InterPro" id="IPR005135">
    <property type="entry name" value="Endo/exonuclease/phosphatase"/>
</dbReference>
<proteinExistence type="predicted"/>
<evidence type="ECO:0000259" key="1">
    <source>
        <dbReference type="Pfam" id="PF03372"/>
    </source>
</evidence>
<dbReference type="EMBL" id="CP048617">
    <property type="protein sequence ID" value="QIB27946.1"/>
    <property type="molecule type" value="Genomic_DNA"/>
</dbReference>
<dbReference type="SUPFAM" id="SSF56219">
    <property type="entry name" value="DNase I-like"/>
    <property type="match status" value="1"/>
</dbReference>
<reference evidence="2 3" key="1">
    <citation type="submission" date="2020-02" db="EMBL/GenBank/DDBJ databases">
        <title>Thermophilic hydrogen producing bacteria, Caloranaerobacter azorensis.</title>
        <authorList>
            <person name="Baek K."/>
        </authorList>
    </citation>
    <scope>NUCLEOTIDE SEQUENCE [LARGE SCALE GENOMIC DNA]</scope>
    <source>
        <strain evidence="2 3">T3-1</strain>
    </source>
</reference>
<dbReference type="InterPro" id="IPR036691">
    <property type="entry name" value="Endo/exonu/phosph_ase_sf"/>
</dbReference>
<keyword evidence="2" id="KW-0269">Exonuclease</keyword>
<dbReference type="Gene3D" id="3.60.10.10">
    <property type="entry name" value="Endonuclease/exonuclease/phosphatase"/>
    <property type="match status" value="1"/>
</dbReference>